<accession>A0A166DPM1</accession>
<dbReference type="EC" id="3.4.14.10" evidence="4"/>
<feature type="active site" description="Charge relay system" evidence="15">
    <location>
        <position position="548"/>
    </location>
</feature>
<keyword evidence="10 15" id="KW-0720">Serine protease</keyword>
<dbReference type="Pfam" id="PF09286">
    <property type="entry name" value="Pro-kuma_activ"/>
    <property type="match status" value="1"/>
</dbReference>
<evidence type="ECO:0000256" key="10">
    <source>
        <dbReference type="ARBA" id="ARBA00022825"/>
    </source>
</evidence>
<evidence type="ECO:0000256" key="16">
    <source>
        <dbReference type="SAM" id="SignalP"/>
    </source>
</evidence>
<sequence length="628" mass="67378">MRSILVLLASSSYVALVCALSLPDGLKSRIAPRSLDFVRKDKIHIPPQEWIKKAPAPSDHTIHLKIGIKQNEEGLEFIRSHLMKSSDPTHELYTSHLTHSDILSLTSPSPSSLSAIESWLADHSITPSTHTHTPSASKDWLTLQIPISKAEDLLNATYSVYEHWKTGAQIIRTEEYHLPKFVMDHVDVVAPTTWFSSMHANARGVKPVPLSPPTNGPTGDEVKVVSTVGEGGVNITALCNVTLVTNLCLRTFYGSVDYVPKAAGRNQVGVTGYLGETALKADLQMFLASERPDASGHTFSVDLINGGTNPQTLNSTQIANGVGIEANLDTQTVFGVTFPTPQVFYSTGGSPPFIPDLDTPTNTNEPYLNWIEFMMGQEKLPSVVTTSYDDNEQTVPFAFAKRVCDSFMILSARGVSLLFGSGDEGVGPNGTGAEDVCFTNDGKNRTTFLPNFPSTCPFITSVGATQDFAPERAVDILEGDFFSGGGFSNYFARPAYQEEAVGAYVESLGGANKGLFNPGGRGVPDVAAQGLNFKIAWNGEFLAVSGTSASTPLFASFITLLNDDRLSRGLGPLGFLNPWLYSVGKKGLNDITIGASTGCNTNGFPAAKGWDAVTGLGTPNFKELLKLV</sequence>
<keyword evidence="19" id="KW-1185">Reference proteome</keyword>
<feature type="domain" description="Peptidase S53" evidence="17">
    <location>
        <begin position="243"/>
        <end position="628"/>
    </location>
</feature>
<organism evidence="18 19">
    <name type="scientific">Sistotremastrum suecicum HHB10207 ss-3</name>
    <dbReference type="NCBI Taxonomy" id="1314776"/>
    <lineage>
        <taxon>Eukaryota</taxon>
        <taxon>Fungi</taxon>
        <taxon>Dikarya</taxon>
        <taxon>Basidiomycota</taxon>
        <taxon>Agaricomycotina</taxon>
        <taxon>Agaricomycetes</taxon>
        <taxon>Sistotremastrales</taxon>
        <taxon>Sistotremastraceae</taxon>
        <taxon>Sistotremastrum</taxon>
    </lineage>
</organism>
<dbReference type="GO" id="GO:0004252">
    <property type="term" value="F:serine-type endopeptidase activity"/>
    <property type="evidence" value="ECO:0007669"/>
    <property type="project" value="UniProtKB-UniRule"/>
</dbReference>
<evidence type="ECO:0000256" key="6">
    <source>
        <dbReference type="ARBA" id="ARBA00022670"/>
    </source>
</evidence>
<feature type="binding site" evidence="15">
    <location>
        <position position="591"/>
    </location>
    <ligand>
        <name>Ca(2+)</name>
        <dbReference type="ChEBI" id="CHEBI:29108"/>
    </ligand>
</feature>
<evidence type="ECO:0000256" key="9">
    <source>
        <dbReference type="ARBA" id="ARBA00022801"/>
    </source>
</evidence>
<keyword evidence="7 15" id="KW-0479">Metal-binding</keyword>
<evidence type="ECO:0000256" key="4">
    <source>
        <dbReference type="ARBA" id="ARBA00012462"/>
    </source>
</evidence>
<dbReference type="CDD" id="cd11377">
    <property type="entry name" value="Pro-peptidase_S53"/>
    <property type="match status" value="1"/>
</dbReference>
<feature type="signal peptide" evidence="16">
    <location>
        <begin position="1"/>
        <end position="19"/>
    </location>
</feature>
<evidence type="ECO:0000256" key="2">
    <source>
        <dbReference type="ARBA" id="ARBA00002451"/>
    </source>
</evidence>
<evidence type="ECO:0000256" key="12">
    <source>
        <dbReference type="ARBA" id="ARBA00023026"/>
    </source>
</evidence>
<evidence type="ECO:0000313" key="18">
    <source>
        <dbReference type="EMBL" id="KZT38762.1"/>
    </source>
</evidence>
<evidence type="ECO:0000256" key="1">
    <source>
        <dbReference type="ARBA" id="ARBA00001910"/>
    </source>
</evidence>
<keyword evidence="13" id="KW-0865">Zymogen</keyword>
<keyword evidence="12" id="KW-0843">Virulence</keyword>
<dbReference type="AlphaFoldDB" id="A0A166DPM1"/>
<feature type="binding site" evidence="15">
    <location>
        <position position="611"/>
    </location>
    <ligand>
        <name>Ca(2+)</name>
        <dbReference type="ChEBI" id="CHEBI:29108"/>
    </ligand>
</feature>
<evidence type="ECO:0000256" key="14">
    <source>
        <dbReference type="ARBA" id="ARBA00023180"/>
    </source>
</evidence>
<comment type="subcellular location">
    <subcellularLocation>
        <location evidence="3">Secreted</location>
        <location evidence="3">Extracellular space</location>
    </subcellularLocation>
</comment>
<dbReference type="SUPFAM" id="SSF54897">
    <property type="entry name" value="Protease propeptides/inhibitors"/>
    <property type="match status" value="1"/>
</dbReference>
<dbReference type="GO" id="GO:0046872">
    <property type="term" value="F:metal ion binding"/>
    <property type="evidence" value="ECO:0007669"/>
    <property type="project" value="UniProtKB-UniRule"/>
</dbReference>
<comment type="cofactor">
    <cofactor evidence="15">
        <name>Ca(2+)</name>
        <dbReference type="ChEBI" id="CHEBI:29108"/>
    </cofactor>
    <text evidence="15">Binds 1 Ca(2+) ion per subunit.</text>
</comment>
<evidence type="ECO:0000256" key="15">
    <source>
        <dbReference type="PROSITE-ProRule" id="PRU01032"/>
    </source>
</evidence>
<feature type="binding site" evidence="15">
    <location>
        <position position="590"/>
    </location>
    <ligand>
        <name>Ca(2+)</name>
        <dbReference type="ChEBI" id="CHEBI:29108"/>
    </ligand>
</feature>
<comment type="catalytic activity">
    <reaction evidence="1">
        <text>Release of an N-terminal tripeptide from a polypeptide.</text>
        <dbReference type="EC" id="3.4.14.10"/>
    </reaction>
</comment>
<feature type="active site" description="Charge relay system" evidence="15">
    <location>
        <position position="329"/>
    </location>
</feature>
<evidence type="ECO:0000259" key="17">
    <source>
        <dbReference type="PROSITE" id="PS51695"/>
    </source>
</evidence>
<dbReference type="CDD" id="cd04056">
    <property type="entry name" value="Peptidases_S53"/>
    <property type="match status" value="1"/>
</dbReference>
<feature type="chain" id="PRO_5007872302" description="tripeptidyl-peptidase II" evidence="16">
    <location>
        <begin position="20"/>
        <end position="628"/>
    </location>
</feature>
<evidence type="ECO:0000256" key="7">
    <source>
        <dbReference type="ARBA" id="ARBA00022723"/>
    </source>
</evidence>
<evidence type="ECO:0000256" key="11">
    <source>
        <dbReference type="ARBA" id="ARBA00022837"/>
    </source>
</evidence>
<dbReference type="GO" id="GO:0008240">
    <property type="term" value="F:tripeptidyl-peptidase activity"/>
    <property type="evidence" value="ECO:0007669"/>
    <property type="project" value="UniProtKB-EC"/>
</dbReference>
<keyword evidence="11 15" id="KW-0106">Calcium</keyword>
<dbReference type="InterPro" id="IPR015366">
    <property type="entry name" value="S53_propep"/>
</dbReference>
<gene>
    <name evidence="18" type="ORF">SISSUDRAFT_1070750</name>
</gene>
<feature type="binding site" evidence="15">
    <location>
        <position position="609"/>
    </location>
    <ligand>
        <name>Ca(2+)</name>
        <dbReference type="ChEBI" id="CHEBI:29108"/>
    </ligand>
</feature>
<dbReference type="GO" id="GO:0006508">
    <property type="term" value="P:proteolysis"/>
    <property type="evidence" value="ECO:0007669"/>
    <property type="project" value="UniProtKB-KW"/>
</dbReference>
<evidence type="ECO:0000256" key="3">
    <source>
        <dbReference type="ARBA" id="ARBA00004239"/>
    </source>
</evidence>
<dbReference type="InterPro" id="IPR050819">
    <property type="entry name" value="Tripeptidyl-peptidase_I"/>
</dbReference>
<evidence type="ECO:0000256" key="5">
    <source>
        <dbReference type="ARBA" id="ARBA00022525"/>
    </source>
</evidence>
<comment type="function">
    <text evidence="2">Secreted tripeptidyl-peptidase which degrades proteins at acidic pHs and is involved in virulence.</text>
</comment>
<keyword evidence="9 15" id="KW-0378">Hydrolase</keyword>
<reference evidence="18 19" key="1">
    <citation type="journal article" date="2016" name="Mol. Biol. Evol.">
        <title>Comparative Genomics of Early-Diverging Mushroom-Forming Fungi Provides Insights into the Origins of Lignocellulose Decay Capabilities.</title>
        <authorList>
            <person name="Nagy L.G."/>
            <person name="Riley R."/>
            <person name="Tritt A."/>
            <person name="Adam C."/>
            <person name="Daum C."/>
            <person name="Floudas D."/>
            <person name="Sun H."/>
            <person name="Yadav J.S."/>
            <person name="Pangilinan J."/>
            <person name="Larsson K.H."/>
            <person name="Matsuura K."/>
            <person name="Barry K."/>
            <person name="Labutti K."/>
            <person name="Kuo R."/>
            <person name="Ohm R.A."/>
            <person name="Bhattacharya S.S."/>
            <person name="Shirouzu T."/>
            <person name="Yoshinaga Y."/>
            <person name="Martin F.M."/>
            <person name="Grigoriev I.V."/>
            <person name="Hibbett D.S."/>
        </authorList>
    </citation>
    <scope>NUCLEOTIDE SEQUENCE [LARGE SCALE GENOMIC DNA]</scope>
    <source>
        <strain evidence="18 19">HHB10207 ss-3</strain>
    </source>
</reference>
<dbReference type="SMART" id="SM00944">
    <property type="entry name" value="Pro-kuma_activ"/>
    <property type="match status" value="1"/>
</dbReference>
<dbReference type="PANTHER" id="PTHR14218">
    <property type="entry name" value="PROTEASE S8 TRIPEPTIDYL PEPTIDASE I CLN2"/>
    <property type="match status" value="1"/>
</dbReference>
<dbReference type="GO" id="GO:0005576">
    <property type="term" value="C:extracellular region"/>
    <property type="evidence" value="ECO:0007669"/>
    <property type="project" value="UniProtKB-SubCell"/>
</dbReference>
<protein>
    <recommendedName>
        <fullName evidence="4">tripeptidyl-peptidase II</fullName>
        <ecNumber evidence="4">3.4.14.10</ecNumber>
    </recommendedName>
</protein>
<dbReference type="PANTHER" id="PTHR14218:SF15">
    <property type="entry name" value="TRIPEPTIDYL-PEPTIDASE 1"/>
    <property type="match status" value="1"/>
</dbReference>
<dbReference type="SUPFAM" id="SSF52743">
    <property type="entry name" value="Subtilisin-like"/>
    <property type="match status" value="1"/>
</dbReference>
<dbReference type="InterPro" id="IPR030400">
    <property type="entry name" value="Sedolisin_dom"/>
</dbReference>
<dbReference type="STRING" id="1314776.A0A166DPM1"/>
<evidence type="ECO:0000256" key="8">
    <source>
        <dbReference type="ARBA" id="ARBA00022729"/>
    </source>
</evidence>
<keyword evidence="5" id="KW-0964">Secreted</keyword>
<evidence type="ECO:0000313" key="19">
    <source>
        <dbReference type="Proteomes" id="UP000076798"/>
    </source>
</evidence>
<dbReference type="Proteomes" id="UP000076798">
    <property type="component" value="Unassembled WGS sequence"/>
</dbReference>
<keyword evidence="14" id="KW-0325">Glycoprotein</keyword>
<name>A0A166DPM1_9AGAM</name>
<dbReference type="FunFam" id="3.40.50.200:FF:000015">
    <property type="entry name" value="Tripeptidyl peptidase A"/>
    <property type="match status" value="1"/>
</dbReference>
<keyword evidence="6 15" id="KW-0645">Protease</keyword>
<keyword evidence="8 16" id="KW-0732">Signal</keyword>
<dbReference type="PROSITE" id="PS51695">
    <property type="entry name" value="SEDOLISIN"/>
    <property type="match status" value="1"/>
</dbReference>
<dbReference type="EMBL" id="KV428057">
    <property type="protein sequence ID" value="KZT38762.1"/>
    <property type="molecule type" value="Genomic_DNA"/>
</dbReference>
<dbReference type="InterPro" id="IPR036852">
    <property type="entry name" value="Peptidase_S8/S53_dom_sf"/>
</dbReference>
<proteinExistence type="predicted"/>
<dbReference type="Gene3D" id="3.40.50.200">
    <property type="entry name" value="Peptidase S8/S53 domain"/>
    <property type="match status" value="1"/>
</dbReference>
<dbReference type="OrthoDB" id="409122at2759"/>
<evidence type="ECO:0000256" key="13">
    <source>
        <dbReference type="ARBA" id="ARBA00023145"/>
    </source>
</evidence>
<feature type="active site" description="Charge relay system" evidence="15">
    <location>
        <position position="325"/>
    </location>
</feature>